<dbReference type="Proteomes" id="UP000554286">
    <property type="component" value="Unassembled WGS sequence"/>
</dbReference>
<protein>
    <submittedName>
        <fullName evidence="1">Putative nucleic acid-binding Zn-ribbon protein</fullName>
    </submittedName>
</protein>
<evidence type="ECO:0000313" key="1">
    <source>
        <dbReference type="EMBL" id="MBB4267467.1"/>
    </source>
</evidence>
<dbReference type="RefSeq" id="WP_184046887.1">
    <property type="nucleotide sequence ID" value="NZ_JACIGK010000027.1"/>
</dbReference>
<reference evidence="1 2" key="1">
    <citation type="submission" date="2020-08" db="EMBL/GenBank/DDBJ databases">
        <title>Genome sequencing of Purple Non-Sulfur Bacteria from various extreme environments.</title>
        <authorList>
            <person name="Mayer M."/>
        </authorList>
    </citation>
    <scope>NUCLEOTIDE SEQUENCE [LARGE SCALE GENOMIC DNA]</scope>
    <source>
        <strain evidence="1 2">JA131</strain>
    </source>
</reference>
<proteinExistence type="predicted"/>
<evidence type="ECO:0000313" key="2">
    <source>
        <dbReference type="Proteomes" id="UP000554286"/>
    </source>
</evidence>
<comment type="caution">
    <text evidence="1">The sequence shown here is derived from an EMBL/GenBank/DDBJ whole genome shotgun (WGS) entry which is preliminary data.</text>
</comment>
<keyword evidence="2" id="KW-1185">Reference proteome</keyword>
<dbReference type="EMBL" id="JACIGK010000027">
    <property type="protein sequence ID" value="MBB4267467.1"/>
    <property type="molecule type" value="Genomic_DNA"/>
</dbReference>
<organism evidence="1 2">
    <name type="scientific">Roseospira visakhapatnamensis</name>
    <dbReference type="NCBI Taxonomy" id="390880"/>
    <lineage>
        <taxon>Bacteria</taxon>
        <taxon>Pseudomonadati</taxon>
        <taxon>Pseudomonadota</taxon>
        <taxon>Alphaproteobacteria</taxon>
        <taxon>Rhodospirillales</taxon>
        <taxon>Rhodospirillaceae</taxon>
        <taxon>Roseospira</taxon>
    </lineage>
</organism>
<name>A0A7W6WBE8_9PROT</name>
<dbReference type="AlphaFoldDB" id="A0A7W6WBE8"/>
<sequence length="357" mass="39636">MVNALSSGGASSLLASSSTQLNTLRIAERMYTDMRKKTDAITESYAADTQSLQAERGTLTGRQRDLTAVQTAVSNGEQQVSDVRSILLEMRSFINRAEDNPDNRGYYVEQFNARLKEINSIADRYSQTYNLVGRVDPETLEPPAQVVQVSQFGVDATFQGLYLGSSFNLIGTGASEGLSYQNEPSANVMQAVDEPGGEELEGTITHNGTRVQNLVVSDDGSIQFDLDGTTPFTGTVQKGGLGIMPAWYYDDFTDFEGMRQAVRDADRYLNQVSFQLKQIDIEVTPLVDRVQRDLSSVDTDLAEIFAKQQKEVEEIEDETRRQFEAVEQSLSQSAGEITRYKTIMQSIYRGPFTNIEV</sequence>
<gene>
    <name evidence="1" type="ORF">GGD89_003111</name>
</gene>
<accession>A0A7W6WBE8</accession>
<dbReference type="SUPFAM" id="SSF64518">
    <property type="entry name" value="Phase 1 flagellin"/>
    <property type="match status" value="1"/>
</dbReference>